<dbReference type="GO" id="GO:0005524">
    <property type="term" value="F:ATP binding"/>
    <property type="evidence" value="ECO:0007669"/>
    <property type="project" value="UniProtKB-KW"/>
</dbReference>
<evidence type="ECO:0000256" key="12">
    <source>
        <dbReference type="ARBA" id="ARBA00023136"/>
    </source>
</evidence>
<keyword evidence="3" id="KW-0813">Transport</keyword>
<dbReference type="GO" id="GO:0015413">
    <property type="term" value="F:ABC-type nickel transporter activity"/>
    <property type="evidence" value="ECO:0007669"/>
    <property type="project" value="InterPro"/>
</dbReference>
<name>A0A1T4P5S4_9HYPH</name>
<dbReference type="EMBL" id="FUXL01000003">
    <property type="protein sequence ID" value="SJZ86930.1"/>
    <property type="molecule type" value="Genomic_DNA"/>
</dbReference>
<keyword evidence="5" id="KW-0997">Cell inner membrane</keyword>
<comment type="similarity">
    <text evidence="2">Belongs to the ABC transporter superfamily.</text>
</comment>
<keyword evidence="15" id="KW-1185">Reference proteome</keyword>
<evidence type="ECO:0000256" key="1">
    <source>
        <dbReference type="ARBA" id="ARBA00004417"/>
    </source>
</evidence>
<dbReference type="PANTHER" id="PTHR43297:SF2">
    <property type="entry name" value="DIPEPTIDE TRANSPORT ATP-BINDING PROTEIN DPPD"/>
    <property type="match status" value="1"/>
</dbReference>
<evidence type="ECO:0000256" key="6">
    <source>
        <dbReference type="ARBA" id="ARBA00022596"/>
    </source>
</evidence>
<evidence type="ECO:0000256" key="9">
    <source>
        <dbReference type="ARBA" id="ARBA00022967"/>
    </source>
</evidence>
<protein>
    <submittedName>
        <fullName evidence="14">Nickel transport system ATP-binding protein</fullName>
    </submittedName>
</protein>
<evidence type="ECO:0000259" key="13">
    <source>
        <dbReference type="PROSITE" id="PS50893"/>
    </source>
</evidence>
<dbReference type="GO" id="GO:0016151">
    <property type="term" value="F:nickel cation binding"/>
    <property type="evidence" value="ECO:0007669"/>
    <property type="project" value="InterPro"/>
</dbReference>
<dbReference type="InterPro" id="IPR017871">
    <property type="entry name" value="ABC_transporter-like_CS"/>
</dbReference>
<dbReference type="RefSeq" id="WP_078707456.1">
    <property type="nucleotide sequence ID" value="NZ_FUXL01000003.1"/>
</dbReference>
<organism evidence="14 15">
    <name type="scientific">Consotaella salsifontis</name>
    <dbReference type="NCBI Taxonomy" id="1365950"/>
    <lineage>
        <taxon>Bacteria</taxon>
        <taxon>Pseudomonadati</taxon>
        <taxon>Pseudomonadota</taxon>
        <taxon>Alphaproteobacteria</taxon>
        <taxon>Hyphomicrobiales</taxon>
        <taxon>Aurantimonadaceae</taxon>
        <taxon>Consotaella</taxon>
    </lineage>
</organism>
<evidence type="ECO:0000256" key="10">
    <source>
        <dbReference type="ARBA" id="ARBA00023065"/>
    </source>
</evidence>
<evidence type="ECO:0000256" key="4">
    <source>
        <dbReference type="ARBA" id="ARBA00022475"/>
    </source>
</evidence>
<dbReference type="AlphaFoldDB" id="A0A1T4P5S4"/>
<dbReference type="GO" id="GO:0005886">
    <property type="term" value="C:plasma membrane"/>
    <property type="evidence" value="ECO:0007669"/>
    <property type="project" value="UniProtKB-SubCell"/>
</dbReference>
<dbReference type="InterPro" id="IPR027417">
    <property type="entry name" value="P-loop_NTPase"/>
</dbReference>
<keyword evidence="4" id="KW-1003">Cell membrane</keyword>
<dbReference type="STRING" id="1365950.SAMN05428963_103356"/>
<dbReference type="Gene3D" id="3.40.50.300">
    <property type="entry name" value="P-loop containing nucleotide triphosphate hydrolases"/>
    <property type="match status" value="1"/>
</dbReference>
<keyword evidence="10" id="KW-0406">Ion transport</keyword>
<evidence type="ECO:0000313" key="14">
    <source>
        <dbReference type="EMBL" id="SJZ86930.1"/>
    </source>
</evidence>
<dbReference type="InterPro" id="IPR003593">
    <property type="entry name" value="AAA+_ATPase"/>
</dbReference>
<dbReference type="SMART" id="SM00382">
    <property type="entry name" value="AAA"/>
    <property type="match status" value="1"/>
</dbReference>
<feature type="domain" description="ABC transporter" evidence="13">
    <location>
        <begin position="7"/>
        <end position="246"/>
    </location>
</feature>
<keyword evidence="7" id="KW-0547">Nucleotide-binding</keyword>
<gene>
    <name evidence="14" type="ORF">SAMN05428963_103356</name>
</gene>
<evidence type="ECO:0000256" key="3">
    <source>
        <dbReference type="ARBA" id="ARBA00022448"/>
    </source>
</evidence>
<keyword evidence="9" id="KW-1278">Translocase</keyword>
<dbReference type="PANTHER" id="PTHR43297">
    <property type="entry name" value="OLIGOPEPTIDE TRANSPORT ATP-BINDING PROTEIN APPD"/>
    <property type="match status" value="1"/>
</dbReference>
<evidence type="ECO:0000256" key="7">
    <source>
        <dbReference type="ARBA" id="ARBA00022741"/>
    </source>
</evidence>
<sequence length="258" mass="27839">MPTFLTIEAMTVAAAGAPRPLVENLSLTIERGRVLALVGASGSGKSMTCLASLGVLPPGVFQTGGEVRIDGRSHTWQELRGRHVAAIMQNPRGAFNPVRTMRDHAVETLKALGRFDSDADDRIASALIEVGLKEVKQVLPLHAFEMSGGMLQRMMIALALLSDAPFLFADEPTTDLDLVVQMRILDLLERLVAERGLGVLLVTHDMGVVARLADDVALIDHGRLVEEGPVEAMFASPRHPVTRLLVNAHLSLYGMELA</sequence>
<evidence type="ECO:0000256" key="8">
    <source>
        <dbReference type="ARBA" id="ARBA00022840"/>
    </source>
</evidence>
<evidence type="ECO:0000256" key="2">
    <source>
        <dbReference type="ARBA" id="ARBA00005417"/>
    </source>
</evidence>
<keyword evidence="8 14" id="KW-0067">ATP-binding</keyword>
<dbReference type="PROSITE" id="PS50893">
    <property type="entry name" value="ABC_TRANSPORTER_2"/>
    <property type="match status" value="1"/>
</dbReference>
<dbReference type="OrthoDB" id="9815712at2"/>
<evidence type="ECO:0000313" key="15">
    <source>
        <dbReference type="Proteomes" id="UP000190135"/>
    </source>
</evidence>
<dbReference type="PROSITE" id="PS00211">
    <property type="entry name" value="ABC_TRANSPORTER_1"/>
    <property type="match status" value="1"/>
</dbReference>
<keyword evidence="6" id="KW-0533">Nickel</keyword>
<keyword evidence="12" id="KW-0472">Membrane</keyword>
<keyword evidence="11" id="KW-0921">Nickel transport</keyword>
<dbReference type="CDD" id="cd03257">
    <property type="entry name" value="ABC_NikE_OppD_transporters"/>
    <property type="match status" value="1"/>
</dbReference>
<dbReference type="GO" id="GO:0016887">
    <property type="term" value="F:ATP hydrolysis activity"/>
    <property type="evidence" value="ECO:0007669"/>
    <property type="project" value="InterPro"/>
</dbReference>
<dbReference type="InterPro" id="IPR014138">
    <property type="entry name" value="Nickel_NikD"/>
</dbReference>
<dbReference type="Proteomes" id="UP000190135">
    <property type="component" value="Unassembled WGS sequence"/>
</dbReference>
<dbReference type="SUPFAM" id="SSF52540">
    <property type="entry name" value="P-loop containing nucleoside triphosphate hydrolases"/>
    <property type="match status" value="1"/>
</dbReference>
<dbReference type="InterPro" id="IPR050388">
    <property type="entry name" value="ABC_Ni/Peptide_Import"/>
</dbReference>
<reference evidence="14 15" key="1">
    <citation type="submission" date="2017-02" db="EMBL/GenBank/DDBJ databases">
        <authorList>
            <person name="Peterson S.W."/>
        </authorList>
    </citation>
    <scope>NUCLEOTIDE SEQUENCE [LARGE SCALE GENOMIC DNA]</scope>
    <source>
        <strain evidence="14 15">USBA 369</strain>
    </source>
</reference>
<dbReference type="Pfam" id="PF00005">
    <property type="entry name" value="ABC_tran"/>
    <property type="match status" value="1"/>
</dbReference>
<proteinExistence type="inferred from homology"/>
<evidence type="ECO:0000256" key="11">
    <source>
        <dbReference type="ARBA" id="ARBA00023112"/>
    </source>
</evidence>
<evidence type="ECO:0000256" key="5">
    <source>
        <dbReference type="ARBA" id="ARBA00022519"/>
    </source>
</evidence>
<accession>A0A1T4P5S4</accession>
<dbReference type="NCBIfam" id="TIGR02770">
    <property type="entry name" value="nickel_nikD"/>
    <property type="match status" value="1"/>
</dbReference>
<dbReference type="InterPro" id="IPR003439">
    <property type="entry name" value="ABC_transporter-like_ATP-bd"/>
</dbReference>
<comment type="subcellular location">
    <subcellularLocation>
        <location evidence="1">Cell inner membrane</location>
        <topology evidence="1">Peripheral membrane protein</topology>
    </subcellularLocation>
</comment>